<keyword evidence="1 4" id="KW-0349">Heme</keyword>
<dbReference type="PANTHER" id="PTHR30600:SF9">
    <property type="entry name" value="BLR7738 PROTEIN"/>
    <property type="match status" value="1"/>
</dbReference>
<dbReference type="Proteomes" id="UP001162030">
    <property type="component" value="Chromosome"/>
</dbReference>
<dbReference type="Gene3D" id="1.10.760.10">
    <property type="entry name" value="Cytochrome c-like domain"/>
    <property type="match status" value="1"/>
</dbReference>
<dbReference type="EMBL" id="OX458333">
    <property type="protein sequence ID" value="CAI8758161.1"/>
    <property type="molecule type" value="Genomic_DNA"/>
</dbReference>
<dbReference type="InterPro" id="IPR051395">
    <property type="entry name" value="Cytochrome_c_Peroxidase/MauG"/>
</dbReference>
<keyword evidence="5" id="KW-0732">Signal</keyword>
<feature type="signal peptide" evidence="5">
    <location>
        <begin position="1"/>
        <end position="28"/>
    </location>
</feature>
<evidence type="ECO:0000256" key="3">
    <source>
        <dbReference type="ARBA" id="ARBA00023004"/>
    </source>
</evidence>
<evidence type="ECO:0000313" key="7">
    <source>
        <dbReference type="EMBL" id="CAI8758161.1"/>
    </source>
</evidence>
<evidence type="ECO:0000259" key="6">
    <source>
        <dbReference type="PROSITE" id="PS51007"/>
    </source>
</evidence>
<evidence type="ECO:0000256" key="2">
    <source>
        <dbReference type="ARBA" id="ARBA00022723"/>
    </source>
</evidence>
<evidence type="ECO:0000256" key="4">
    <source>
        <dbReference type="PROSITE-ProRule" id="PRU00433"/>
    </source>
</evidence>
<proteinExistence type="predicted"/>
<dbReference type="InterPro" id="IPR009056">
    <property type="entry name" value="Cyt_c-like_dom"/>
</dbReference>
<reference evidence="7 8" key="1">
    <citation type="submission" date="2023-03" db="EMBL/GenBank/DDBJ databases">
        <authorList>
            <person name="Pearce D."/>
        </authorList>
    </citation>
    <scope>NUCLEOTIDE SEQUENCE [LARGE SCALE GENOMIC DNA]</scope>
    <source>
        <strain evidence="7">Msz</strain>
    </source>
</reference>
<accession>A0ABM9HXX3</accession>
<evidence type="ECO:0000256" key="5">
    <source>
        <dbReference type="SAM" id="SignalP"/>
    </source>
</evidence>
<keyword evidence="2 4" id="KW-0479">Metal-binding</keyword>
<keyword evidence="8" id="KW-1185">Reference proteome</keyword>
<dbReference type="PANTHER" id="PTHR30600">
    <property type="entry name" value="CYTOCHROME C PEROXIDASE-RELATED"/>
    <property type="match status" value="1"/>
</dbReference>
<organism evidence="7 8">
    <name type="scientific">Methylocaldum szegediense</name>
    <dbReference type="NCBI Taxonomy" id="73780"/>
    <lineage>
        <taxon>Bacteria</taxon>
        <taxon>Pseudomonadati</taxon>
        <taxon>Pseudomonadota</taxon>
        <taxon>Gammaproteobacteria</taxon>
        <taxon>Methylococcales</taxon>
        <taxon>Methylococcaceae</taxon>
        <taxon>Methylocaldum</taxon>
    </lineage>
</organism>
<protein>
    <recommendedName>
        <fullName evidence="6">Cytochrome c domain-containing protein</fullName>
    </recommendedName>
</protein>
<evidence type="ECO:0000313" key="8">
    <source>
        <dbReference type="Proteomes" id="UP001162030"/>
    </source>
</evidence>
<dbReference type="InterPro" id="IPR036909">
    <property type="entry name" value="Cyt_c-like_dom_sf"/>
</dbReference>
<sequence length="474" mass="51867">MPYANIFTLVITAILAFVLTACDSSEQANTVSYSPIGPVPRVPQRPGDPVKGYEALLNAPYITCGIPYSAYKQTAPPPEPETLIPGRPGRNAELPYNLTAYTTPKGVELVVNNCLSCHAGFFDGKLVIGLGNENLDFTEDRTAVAESIGAYVENEAEAAEWRRWADRLRTITPYMKADTIGVNPAINITFALIAHRDPETLAWSPEPLIEPPPKTVAPVSVPPWWRVAKKNALFYNTEGRGDLARGMMAAALFCADDVDTVRKIDTYAPDILAYLASIKPPAWPFGVDHELAEQGRTVFERTCSGCHGTYGEQPSYPNLVVGLDEIGTDPVVAQYRTNGASDQFTQWFERSYYGELAVDAPAPGYIAPPLDGIWITAPYLHNGSVPTIEALLDSSKRPKYWTRSYGSSAADYDPVALGWRYTELAEGKGGAKDARERKKIYDTTLPGHSNAGHVFGDSLSPDERKAVLEYLKTL</sequence>
<dbReference type="PROSITE" id="PS51007">
    <property type="entry name" value="CYTC"/>
    <property type="match status" value="1"/>
</dbReference>
<dbReference type="SUPFAM" id="SSF46626">
    <property type="entry name" value="Cytochrome c"/>
    <property type="match status" value="1"/>
</dbReference>
<evidence type="ECO:0000256" key="1">
    <source>
        <dbReference type="ARBA" id="ARBA00022617"/>
    </source>
</evidence>
<dbReference type="RefSeq" id="WP_317963697.1">
    <property type="nucleotide sequence ID" value="NZ_OX458333.1"/>
</dbReference>
<feature type="domain" description="Cytochrome c" evidence="6">
    <location>
        <begin position="290"/>
        <end position="474"/>
    </location>
</feature>
<keyword evidence="3 4" id="KW-0408">Iron</keyword>
<feature type="chain" id="PRO_5045431013" description="Cytochrome c domain-containing protein" evidence="5">
    <location>
        <begin position="29"/>
        <end position="474"/>
    </location>
</feature>
<dbReference type="Pfam" id="PF21419">
    <property type="entry name" value="RoxA-like_Cyt-c"/>
    <property type="match status" value="1"/>
</dbReference>
<name>A0ABM9HXX3_9GAMM</name>
<gene>
    <name evidence="7" type="ORF">MSZNOR_0787</name>
</gene>